<evidence type="ECO:0000256" key="3">
    <source>
        <dbReference type="ARBA" id="ARBA00022553"/>
    </source>
</evidence>
<evidence type="ECO:0000313" key="6">
    <source>
        <dbReference type="EMBL" id="RSU04871.1"/>
    </source>
</evidence>
<comment type="similarity">
    <text evidence="4">Belongs to the CitD family.</text>
</comment>
<sequence length="98" mass="10679">MKIEKTAIAGTLESSDIQITVSKSTEGIQIELDSQVAKQYGTQIKKVMIDTLEAYGITEAKVKAVDKGALDCTIKARMVAAINRAIDAKHTDINWEVL</sequence>
<comment type="subunit">
    <text evidence="4">Oligomer with a subunit composition of (alpha,beta,gamma)6.</text>
</comment>
<organism evidence="6 7">
    <name type="scientific">Vagococcus fessus</name>
    <dbReference type="NCBI Taxonomy" id="120370"/>
    <lineage>
        <taxon>Bacteria</taxon>
        <taxon>Bacillati</taxon>
        <taxon>Bacillota</taxon>
        <taxon>Bacilli</taxon>
        <taxon>Lactobacillales</taxon>
        <taxon>Enterococcaceae</taxon>
        <taxon>Vagococcus</taxon>
    </lineage>
</organism>
<comment type="subcellular location">
    <subcellularLocation>
        <location evidence="1 4">Cytoplasm</location>
    </subcellularLocation>
</comment>
<name>A0A430ACD3_9ENTE</name>
<keyword evidence="7" id="KW-1185">Reference proteome</keyword>
<comment type="caution">
    <text evidence="6">The sequence shown here is derived from an EMBL/GenBank/DDBJ whole genome shotgun (WGS) entry which is preliminary data.</text>
</comment>
<dbReference type="Pfam" id="PF06857">
    <property type="entry name" value="ACP"/>
    <property type="match status" value="1"/>
</dbReference>
<dbReference type="NCBIfam" id="TIGR01608">
    <property type="entry name" value="citD"/>
    <property type="match status" value="1"/>
</dbReference>
<keyword evidence="2 4" id="KW-0963">Cytoplasm</keyword>
<dbReference type="InterPro" id="IPR023439">
    <property type="entry name" value="Mal_deCO2ase/Cit_lyase_ACP"/>
</dbReference>
<dbReference type="Proteomes" id="UP000287101">
    <property type="component" value="Unassembled WGS sequence"/>
</dbReference>
<dbReference type="GO" id="GO:0016829">
    <property type="term" value="F:lyase activity"/>
    <property type="evidence" value="ECO:0007669"/>
    <property type="project" value="UniProtKB-KW"/>
</dbReference>
<evidence type="ECO:0000256" key="2">
    <source>
        <dbReference type="ARBA" id="ARBA00022490"/>
    </source>
</evidence>
<evidence type="ECO:0000256" key="4">
    <source>
        <dbReference type="HAMAP-Rule" id="MF_00805"/>
    </source>
</evidence>
<dbReference type="GO" id="GO:0005737">
    <property type="term" value="C:cytoplasm"/>
    <property type="evidence" value="ECO:0007669"/>
    <property type="project" value="UniProtKB-SubCell"/>
</dbReference>
<protein>
    <recommendedName>
        <fullName evidence="4">Citrate lyase acyl carrier protein</fullName>
    </recommendedName>
    <alternativeName>
        <fullName evidence="4">Citrate lyase gamma chain</fullName>
    </alternativeName>
</protein>
<proteinExistence type="inferred from homology"/>
<evidence type="ECO:0000256" key="1">
    <source>
        <dbReference type="ARBA" id="ARBA00004496"/>
    </source>
</evidence>
<comment type="function">
    <text evidence="4">Covalent carrier of the coenzyme of citrate lyase.</text>
</comment>
<keyword evidence="3 4" id="KW-0597">Phosphoprotein</keyword>
<dbReference type="NCBIfam" id="NF009726">
    <property type="entry name" value="PRK13253.1"/>
    <property type="match status" value="1"/>
</dbReference>
<accession>A0A430ACD3</accession>
<gene>
    <name evidence="4" type="primary">citD</name>
    <name evidence="6" type="ORF">CBF31_02300</name>
</gene>
<evidence type="ECO:0000256" key="5">
    <source>
        <dbReference type="PIRSR" id="PIRSR002736-50"/>
    </source>
</evidence>
<dbReference type="PIRSF" id="PIRSF002736">
    <property type="entry name" value="Citrt_lyas_gamma"/>
    <property type="match status" value="1"/>
</dbReference>
<dbReference type="RefSeq" id="WP_126830565.1">
    <property type="nucleotide sequence ID" value="NZ_CBCRYB010000012.1"/>
</dbReference>
<dbReference type="HAMAP" id="MF_00805">
    <property type="entry name" value="CitD"/>
    <property type="match status" value="1"/>
</dbReference>
<evidence type="ECO:0000313" key="7">
    <source>
        <dbReference type="Proteomes" id="UP000287101"/>
    </source>
</evidence>
<keyword evidence="6" id="KW-0456">Lyase</keyword>
<dbReference type="AlphaFoldDB" id="A0A430ACD3"/>
<dbReference type="EMBL" id="NGJY01000001">
    <property type="protein sequence ID" value="RSU04871.1"/>
    <property type="molecule type" value="Genomic_DNA"/>
</dbReference>
<dbReference type="OrthoDB" id="1120942at2"/>
<feature type="modified residue" description="O-(phosphoribosyl dephospho-coenzyme A)serine" evidence="4 5">
    <location>
        <position position="14"/>
    </location>
</feature>
<dbReference type="InterPro" id="IPR006495">
    <property type="entry name" value="CitD"/>
</dbReference>
<reference evidence="6 7" key="1">
    <citation type="submission" date="2017-05" db="EMBL/GenBank/DDBJ databases">
        <title>Vagococcus spp. assemblies.</title>
        <authorList>
            <person name="Gulvik C.A."/>
        </authorList>
    </citation>
    <scope>NUCLEOTIDE SEQUENCE [LARGE SCALE GENOMIC DNA]</scope>
    <source>
        <strain evidence="6 7">CCUG 41755</strain>
    </source>
</reference>